<feature type="transmembrane region" description="Helical" evidence="6">
    <location>
        <begin position="97"/>
        <end position="115"/>
    </location>
</feature>
<protein>
    <recommendedName>
        <fullName evidence="9">Aromatic acid exporter family member 1</fullName>
    </recommendedName>
</protein>
<evidence type="ECO:0000256" key="4">
    <source>
        <dbReference type="ARBA" id="ARBA00022989"/>
    </source>
</evidence>
<dbReference type="AlphaFoldDB" id="A0A1C0ABP4"/>
<evidence type="ECO:0000256" key="6">
    <source>
        <dbReference type="SAM" id="Phobius"/>
    </source>
</evidence>
<gene>
    <name evidence="7" type="ORF">U472_04395</name>
</gene>
<feature type="transmembrane region" description="Helical" evidence="6">
    <location>
        <begin position="27"/>
        <end position="46"/>
    </location>
</feature>
<evidence type="ECO:0000313" key="7">
    <source>
        <dbReference type="EMBL" id="OCL27797.1"/>
    </source>
</evidence>
<reference evidence="8" key="1">
    <citation type="submission" date="2016-07" db="EMBL/GenBank/DDBJ databases">
        <authorList>
            <person name="Florea S."/>
            <person name="Webb J.S."/>
            <person name="Jaromczyk J."/>
            <person name="Schardl C.L."/>
        </authorList>
    </citation>
    <scope>NUCLEOTIDE SEQUENCE [LARGE SCALE GENOMIC DNA]</scope>
    <source>
        <strain evidence="8">Z6</strain>
    </source>
</reference>
<keyword evidence="8" id="KW-1185">Reference proteome</keyword>
<feature type="transmembrane region" description="Helical" evidence="6">
    <location>
        <begin position="122"/>
        <end position="143"/>
    </location>
</feature>
<feature type="transmembrane region" description="Helical" evidence="6">
    <location>
        <begin position="58"/>
        <end position="85"/>
    </location>
</feature>
<name>A0A1C0ABP4_9FIRM</name>
<dbReference type="GO" id="GO:0005886">
    <property type="term" value="C:plasma membrane"/>
    <property type="evidence" value="ECO:0007669"/>
    <property type="project" value="UniProtKB-SubCell"/>
</dbReference>
<dbReference type="RefSeq" id="WP_068715902.1">
    <property type="nucleotide sequence ID" value="NZ_LWDV01000007.1"/>
</dbReference>
<evidence type="ECO:0008006" key="9">
    <source>
        <dbReference type="Google" id="ProtNLM"/>
    </source>
</evidence>
<keyword evidence="4 6" id="KW-1133">Transmembrane helix</keyword>
<dbReference type="Pfam" id="PF06081">
    <property type="entry name" value="ArAE_1"/>
    <property type="match status" value="1"/>
</dbReference>
<organism evidence="7 8">
    <name type="scientific">Orenia metallireducens</name>
    <dbReference type="NCBI Taxonomy" id="1413210"/>
    <lineage>
        <taxon>Bacteria</taxon>
        <taxon>Bacillati</taxon>
        <taxon>Bacillota</taxon>
        <taxon>Clostridia</taxon>
        <taxon>Halanaerobiales</taxon>
        <taxon>Halobacteroidaceae</taxon>
        <taxon>Orenia</taxon>
    </lineage>
</organism>
<evidence type="ECO:0000313" key="8">
    <source>
        <dbReference type="Proteomes" id="UP000093514"/>
    </source>
</evidence>
<dbReference type="InterPro" id="IPR010343">
    <property type="entry name" value="ArAE_1"/>
</dbReference>
<sequence>MYKKALKVALAVSLSIAIGRLLNIESTFYAAIAAVITIGTGFADSFQSAKNRMMGTFIGAGTGIFFAYLNQNSIILCGVGIFITVMICQKIGYTNSINIACIVFIAIMVNLYDYVTPFYYSIYRLADTLLGVTISTLINYVIFMHKDLKTDNDISLKG</sequence>
<keyword evidence="5 6" id="KW-0472">Membrane</keyword>
<dbReference type="PANTHER" id="PTHR30509">
    <property type="entry name" value="P-HYDROXYBENZOIC ACID EFFLUX PUMP SUBUNIT-RELATED"/>
    <property type="match status" value="1"/>
</dbReference>
<evidence type="ECO:0000256" key="2">
    <source>
        <dbReference type="ARBA" id="ARBA00022475"/>
    </source>
</evidence>
<accession>A0A1C0ABP4</accession>
<proteinExistence type="predicted"/>
<dbReference type="Proteomes" id="UP000093514">
    <property type="component" value="Unassembled WGS sequence"/>
</dbReference>
<evidence type="ECO:0000256" key="3">
    <source>
        <dbReference type="ARBA" id="ARBA00022692"/>
    </source>
</evidence>
<keyword evidence="2" id="KW-1003">Cell membrane</keyword>
<dbReference type="EMBL" id="LWDV01000007">
    <property type="protein sequence ID" value="OCL27797.1"/>
    <property type="molecule type" value="Genomic_DNA"/>
</dbReference>
<evidence type="ECO:0000256" key="5">
    <source>
        <dbReference type="ARBA" id="ARBA00023136"/>
    </source>
</evidence>
<keyword evidence="3 6" id="KW-0812">Transmembrane</keyword>
<comment type="subcellular location">
    <subcellularLocation>
        <location evidence="1">Cell membrane</location>
        <topology evidence="1">Multi-pass membrane protein</topology>
    </subcellularLocation>
</comment>
<comment type="caution">
    <text evidence="7">The sequence shown here is derived from an EMBL/GenBank/DDBJ whole genome shotgun (WGS) entry which is preliminary data.</text>
</comment>
<reference evidence="7 8" key="2">
    <citation type="submission" date="2016-08" db="EMBL/GenBank/DDBJ databases">
        <title>Orenia metallireducens sp. nov. strain Z6, a Novel Metal-reducing Firmicute from the Deep Subsurface.</title>
        <authorList>
            <person name="Maxim B.I."/>
            <person name="Kenneth K."/>
            <person name="Flynn T.M."/>
            <person name="Oloughlin E.J."/>
            <person name="Locke R.A."/>
            <person name="Weber J.R."/>
            <person name="Egan S.M."/>
            <person name="Mackie R.I."/>
            <person name="Cann I.K."/>
        </authorList>
    </citation>
    <scope>NUCLEOTIDE SEQUENCE [LARGE SCALE GENOMIC DNA]</scope>
    <source>
        <strain evidence="7 8">Z6</strain>
    </source>
</reference>
<dbReference type="OrthoDB" id="1653617at2"/>
<dbReference type="PANTHER" id="PTHR30509:SF9">
    <property type="entry name" value="MULTIDRUG RESISTANCE PROTEIN MDTO"/>
    <property type="match status" value="1"/>
</dbReference>
<evidence type="ECO:0000256" key="1">
    <source>
        <dbReference type="ARBA" id="ARBA00004651"/>
    </source>
</evidence>